<dbReference type="InterPro" id="IPR037914">
    <property type="entry name" value="SpoVT-AbrB_sf"/>
</dbReference>
<gene>
    <name evidence="2" type="ORF">CIL03_17085</name>
</gene>
<accession>A0A265N688</accession>
<dbReference type="Proteomes" id="UP000216498">
    <property type="component" value="Unassembled WGS sequence"/>
</dbReference>
<evidence type="ECO:0000313" key="2">
    <source>
        <dbReference type="EMBL" id="OZU87311.1"/>
    </source>
</evidence>
<dbReference type="SMART" id="SM00966">
    <property type="entry name" value="SpoVT_AbrB"/>
    <property type="match status" value="2"/>
</dbReference>
<dbReference type="Pfam" id="PF04014">
    <property type="entry name" value="MazE_antitoxin"/>
    <property type="match status" value="1"/>
</dbReference>
<name>A0A265N688_9BACI</name>
<proteinExistence type="predicted"/>
<dbReference type="RefSeq" id="WP_094887100.1">
    <property type="nucleotide sequence ID" value="NZ_NPMS01000011.1"/>
</dbReference>
<feature type="domain" description="SpoVT-AbrB" evidence="1">
    <location>
        <begin position="8"/>
        <end position="53"/>
    </location>
</feature>
<evidence type="ECO:0000259" key="1">
    <source>
        <dbReference type="SMART" id="SM00966"/>
    </source>
</evidence>
<feature type="domain" description="SpoVT-AbrB" evidence="1">
    <location>
        <begin position="57"/>
        <end position="104"/>
    </location>
</feature>
<comment type="caution">
    <text evidence="2">The sequence shown here is derived from an EMBL/GenBank/DDBJ whole genome shotgun (WGS) entry which is preliminary data.</text>
</comment>
<dbReference type="OrthoDB" id="2896971at2"/>
<sequence>MYCLQNSKTLGRQGLINLPKKWRMQLGFYTGELVEVRMYNKAIWIRHAGNANTENQRYISAKGSITIPSEIRKLLKIKEDTRLSFYVEPEEESFVLVPNRINEK</sequence>
<dbReference type="InterPro" id="IPR007159">
    <property type="entry name" value="SpoVT-AbrB_dom"/>
</dbReference>
<dbReference type="Gene3D" id="2.10.260.10">
    <property type="match status" value="1"/>
</dbReference>
<keyword evidence="3" id="KW-1185">Reference proteome</keyword>
<dbReference type="NCBIfam" id="TIGR01439">
    <property type="entry name" value="lp_hng_hel_AbrB"/>
    <property type="match status" value="1"/>
</dbReference>
<dbReference type="EMBL" id="NPMS01000011">
    <property type="protein sequence ID" value="OZU87311.1"/>
    <property type="molecule type" value="Genomic_DNA"/>
</dbReference>
<protein>
    <recommendedName>
        <fullName evidence="1">SpoVT-AbrB domain-containing protein</fullName>
    </recommendedName>
</protein>
<dbReference type="GO" id="GO:0003677">
    <property type="term" value="F:DNA binding"/>
    <property type="evidence" value="ECO:0007669"/>
    <property type="project" value="InterPro"/>
</dbReference>
<organism evidence="2 3">
    <name type="scientific">Virgibacillus indicus</name>
    <dbReference type="NCBI Taxonomy" id="2024554"/>
    <lineage>
        <taxon>Bacteria</taxon>
        <taxon>Bacillati</taxon>
        <taxon>Bacillota</taxon>
        <taxon>Bacilli</taxon>
        <taxon>Bacillales</taxon>
        <taxon>Bacillaceae</taxon>
        <taxon>Virgibacillus</taxon>
    </lineage>
</organism>
<dbReference type="AlphaFoldDB" id="A0A265N688"/>
<evidence type="ECO:0000313" key="3">
    <source>
        <dbReference type="Proteomes" id="UP000216498"/>
    </source>
</evidence>
<reference evidence="2 3" key="1">
    <citation type="submission" date="2017-08" db="EMBL/GenBank/DDBJ databases">
        <title>Virgibacillus indicus sp. nov. and Virgibacillus profoundi sp. nov, two moderately halophilic bacteria isolated from marine sediment by using the Microfluidic Streak Plate.</title>
        <authorList>
            <person name="Xu B."/>
            <person name="Hu B."/>
            <person name="Wang J."/>
            <person name="Zhu Y."/>
            <person name="Huang L."/>
            <person name="Du W."/>
            <person name="Huang Y."/>
        </authorList>
    </citation>
    <scope>NUCLEOTIDE SEQUENCE [LARGE SCALE GENOMIC DNA]</scope>
    <source>
        <strain evidence="2 3">IO3-P2-C2</strain>
    </source>
</reference>
<dbReference type="SUPFAM" id="SSF89447">
    <property type="entry name" value="AbrB/MazE/MraZ-like"/>
    <property type="match status" value="2"/>
</dbReference>